<feature type="compositionally biased region" description="Low complexity" evidence="1">
    <location>
        <begin position="102"/>
        <end position="122"/>
    </location>
</feature>
<dbReference type="Proteomes" id="UP000315949">
    <property type="component" value="Unassembled WGS sequence"/>
</dbReference>
<feature type="compositionally biased region" description="Pro residues" evidence="1">
    <location>
        <begin position="228"/>
        <end position="239"/>
    </location>
</feature>
<name>A0A5C5U448_9GAMM</name>
<protein>
    <submittedName>
        <fullName evidence="2">Uncharacterized protein</fullName>
    </submittedName>
</protein>
<gene>
    <name evidence="2" type="ORF">FQY79_05680</name>
</gene>
<organism evidence="2 3">
    <name type="scientific">Luteimonas wenzhouensis</name>
    <dbReference type="NCBI Taxonomy" id="2599615"/>
    <lineage>
        <taxon>Bacteria</taxon>
        <taxon>Pseudomonadati</taxon>
        <taxon>Pseudomonadota</taxon>
        <taxon>Gammaproteobacteria</taxon>
        <taxon>Lysobacterales</taxon>
        <taxon>Lysobacteraceae</taxon>
        <taxon>Luteimonas</taxon>
    </lineage>
</organism>
<feature type="region of interest" description="Disordered" evidence="1">
    <location>
        <begin position="93"/>
        <end position="307"/>
    </location>
</feature>
<feature type="region of interest" description="Disordered" evidence="1">
    <location>
        <begin position="40"/>
        <end position="65"/>
    </location>
</feature>
<sequence>MSRWPQSPLDPAERELARRLAQLDPRAAPSPQTDAAILAAARAAAGTGAPASARPPLPPRRRPRRWPVGLGIAASLALALGVAWQLRPLPDAGVLERPSETGSLPAQAPAAASGAGEASTPARPSPPVAGPDIGSADDAPAARTTAMPRRAAPPVERASGPGPAPADAGGDADPARQARAARAAADQAAAERSPTPAPSVAPPPAVVAPPAEPPAPAPPPSQVADFVPDPPATAPPAPPQSSTRREAELPRPRQRQAAPALAAPSPAVAAPAPAPAAARAAPAQIDLAADQPLDDQPPASADSPDVREAWLQRIRELRDDGRLDQARDSLHEFVRRHPQATVPDDLRPLLER</sequence>
<feature type="compositionally biased region" description="Low complexity" evidence="1">
    <location>
        <begin position="255"/>
        <end position="303"/>
    </location>
</feature>
<feature type="compositionally biased region" description="Pro residues" evidence="1">
    <location>
        <begin position="195"/>
        <end position="221"/>
    </location>
</feature>
<keyword evidence="3" id="KW-1185">Reference proteome</keyword>
<evidence type="ECO:0000313" key="2">
    <source>
        <dbReference type="EMBL" id="TWT20797.1"/>
    </source>
</evidence>
<dbReference type="EMBL" id="VOHE01000002">
    <property type="protein sequence ID" value="TWT20797.1"/>
    <property type="molecule type" value="Genomic_DNA"/>
</dbReference>
<feature type="compositionally biased region" description="Low complexity" evidence="1">
    <location>
        <begin position="136"/>
        <end position="194"/>
    </location>
</feature>
<accession>A0A5C5U448</accession>
<feature type="compositionally biased region" description="Low complexity" evidence="1">
    <location>
        <begin position="40"/>
        <end position="52"/>
    </location>
</feature>
<dbReference type="OrthoDB" id="6057666at2"/>
<dbReference type="RefSeq" id="WP_146311579.1">
    <property type="nucleotide sequence ID" value="NZ_VOHE01000002.1"/>
</dbReference>
<reference evidence="2 3" key="1">
    <citation type="submission" date="2019-07" db="EMBL/GenBank/DDBJ databases">
        <title>Luteimonas sp. YD-1 nov., isolated from acidic soil.</title>
        <authorList>
            <person name="Zhou J."/>
        </authorList>
    </citation>
    <scope>NUCLEOTIDE SEQUENCE [LARGE SCALE GENOMIC DNA]</scope>
    <source>
        <strain evidence="2 3">YD-1</strain>
    </source>
</reference>
<proteinExistence type="predicted"/>
<evidence type="ECO:0000256" key="1">
    <source>
        <dbReference type="SAM" id="MobiDB-lite"/>
    </source>
</evidence>
<evidence type="ECO:0000313" key="3">
    <source>
        <dbReference type="Proteomes" id="UP000315949"/>
    </source>
</evidence>
<comment type="caution">
    <text evidence="2">The sequence shown here is derived from an EMBL/GenBank/DDBJ whole genome shotgun (WGS) entry which is preliminary data.</text>
</comment>
<dbReference type="AlphaFoldDB" id="A0A5C5U448"/>